<feature type="domain" description="Acyl-CoA dehydrogenase/oxidase N-terminal" evidence="7">
    <location>
        <begin position="26"/>
        <end position="136"/>
    </location>
</feature>
<evidence type="ECO:0000256" key="2">
    <source>
        <dbReference type="ARBA" id="ARBA00009347"/>
    </source>
</evidence>
<dbReference type="InterPro" id="IPR037069">
    <property type="entry name" value="AcylCoA_DH/ox_N_sf"/>
</dbReference>
<dbReference type="RefSeq" id="WP_344266030.1">
    <property type="nucleotide sequence ID" value="NZ_BAAAMJ010000072.1"/>
</dbReference>
<comment type="caution">
    <text evidence="8">The sequence shown here is derived from an EMBL/GenBank/DDBJ whole genome shotgun (WGS) entry which is preliminary data.</text>
</comment>
<dbReference type="Pfam" id="PF02771">
    <property type="entry name" value="Acyl-CoA_dh_N"/>
    <property type="match status" value="1"/>
</dbReference>
<dbReference type="SUPFAM" id="SSF56645">
    <property type="entry name" value="Acyl-CoA dehydrogenase NM domain-like"/>
    <property type="match status" value="1"/>
</dbReference>
<dbReference type="PANTHER" id="PTHR43884:SF20">
    <property type="entry name" value="ACYL-COA DEHYDROGENASE FADE28"/>
    <property type="match status" value="1"/>
</dbReference>
<evidence type="ECO:0000313" key="9">
    <source>
        <dbReference type="Proteomes" id="UP001501303"/>
    </source>
</evidence>
<evidence type="ECO:0000256" key="1">
    <source>
        <dbReference type="ARBA" id="ARBA00001974"/>
    </source>
</evidence>
<sequence>MTESTTAGSAQHTAATPAAPDLLYSEIEEELRASVRSLLADRCPPEAVLGRCEGPEPYDPALWQSLAADMGTAGLHVPEELGGAGASPREVAVVLEELGRSAAPTPYLGHTVLACTALTAAGTPEAHELLSGLASGSRRGTLALPLSTAPGGQLAAPARTDGAGRLTGRIPAVADATGFAGDDILLVPVNGPRGMELYAVEAGAAGTSVTPRVSLDLTRPIADIALEGAAARLLAGPDRAEEAVGQALLTGAGLLASEQLGIAEWCLDSTVSYLRERRQFGRTVGSFQALKHRLAELWLAVAGARAAARNAADALASGRPDAAVAVAVAQAHCGDTAVLAAEECVQLHGGIGMTWELPAHLYLKRAKADQIALGSPGRHREALAGLVSLPAPGA</sequence>
<keyword evidence="9" id="KW-1185">Reference proteome</keyword>
<gene>
    <name evidence="8" type="ORF">GCM10009716_45600</name>
</gene>
<dbReference type="InterPro" id="IPR036250">
    <property type="entry name" value="AcylCo_DH-like_C"/>
</dbReference>
<keyword evidence="5" id="KW-0560">Oxidoreductase</keyword>
<dbReference type="SUPFAM" id="SSF47203">
    <property type="entry name" value="Acyl-CoA dehydrogenase C-terminal domain-like"/>
    <property type="match status" value="1"/>
</dbReference>
<evidence type="ECO:0000313" key="8">
    <source>
        <dbReference type="EMBL" id="GAA1933288.1"/>
    </source>
</evidence>
<dbReference type="InterPro" id="IPR009075">
    <property type="entry name" value="AcylCo_DH/oxidase_C"/>
</dbReference>
<dbReference type="Gene3D" id="1.10.540.10">
    <property type="entry name" value="Acyl-CoA dehydrogenase/oxidase, N-terminal domain"/>
    <property type="match status" value="1"/>
</dbReference>
<protein>
    <submittedName>
        <fullName evidence="8">Acyl-CoA dehydrogenase family protein</fullName>
    </submittedName>
</protein>
<dbReference type="EMBL" id="BAAAMJ010000072">
    <property type="protein sequence ID" value="GAA1933288.1"/>
    <property type="molecule type" value="Genomic_DNA"/>
</dbReference>
<keyword evidence="3" id="KW-0285">Flavoprotein</keyword>
<reference evidence="8 9" key="1">
    <citation type="journal article" date="2019" name="Int. J. Syst. Evol. Microbiol.">
        <title>The Global Catalogue of Microorganisms (GCM) 10K type strain sequencing project: providing services to taxonomists for standard genome sequencing and annotation.</title>
        <authorList>
            <consortium name="The Broad Institute Genomics Platform"/>
            <consortium name="The Broad Institute Genome Sequencing Center for Infectious Disease"/>
            <person name="Wu L."/>
            <person name="Ma J."/>
        </authorList>
    </citation>
    <scope>NUCLEOTIDE SEQUENCE [LARGE SCALE GENOMIC DNA]</scope>
    <source>
        <strain evidence="8 9">JCM 13581</strain>
    </source>
</reference>
<accession>A0ABN2PXV6</accession>
<evidence type="ECO:0000259" key="7">
    <source>
        <dbReference type="Pfam" id="PF02771"/>
    </source>
</evidence>
<keyword evidence="4" id="KW-0274">FAD</keyword>
<dbReference type="Gene3D" id="1.20.140.10">
    <property type="entry name" value="Butyryl-CoA Dehydrogenase, subunit A, domain 3"/>
    <property type="match status" value="1"/>
</dbReference>
<evidence type="ECO:0000256" key="5">
    <source>
        <dbReference type="ARBA" id="ARBA00023002"/>
    </source>
</evidence>
<evidence type="ECO:0000256" key="4">
    <source>
        <dbReference type="ARBA" id="ARBA00022827"/>
    </source>
</evidence>
<dbReference type="Proteomes" id="UP001501303">
    <property type="component" value="Unassembled WGS sequence"/>
</dbReference>
<comment type="similarity">
    <text evidence="2">Belongs to the acyl-CoA dehydrogenase family.</text>
</comment>
<dbReference type="PANTHER" id="PTHR43884">
    <property type="entry name" value="ACYL-COA DEHYDROGENASE"/>
    <property type="match status" value="1"/>
</dbReference>
<evidence type="ECO:0000259" key="6">
    <source>
        <dbReference type="Pfam" id="PF00441"/>
    </source>
</evidence>
<comment type="cofactor">
    <cofactor evidence="1">
        <name>FAD</name>
        <dbReference type="ChEBI" id="CHEBI:57692"/>
    </cofactor>
</comment>
<dbReference type="Pfam" id="PF00441">
    <property type="entry name" value="Acyl-CoA_dh_1"/>
    <property type="match status" value="1"/>
</dbReference>
<name>A0ABN2PXV6_9ACTN</name>
<proteinExistence type="inferred from homology"/>
<evidence type="ECO:0000256" key="3">
    <source>
        <dbReference type="ARBA" id="ARBA00022630"/>
    </source>
</evidence>
<dbReference type="InterPro" id="IPR009100">
    <property type="entry name" value="AcylCoA_DH/oxidase_NM_dom_sf"/>
</dbReference>
<feature type="domain" description="Acyl-CoA dehydrogenase/oxidase C-terminal" evidence="6">
    <location>
        <begin position="246"/>
        <end position="384"/>
    </location>
</feature>
<organism evidence="8 9">
    <name type="scientific">Streptomyces sodiiphilus</name>
    <dbReference type="NCBI Taxonomy" id="226217"/>
    <lineage>
        <taxon>Bacteria</taxon>
        <taxon>Bacillati</taxon>
        <taxon>Actinomycetota</taxon>
        <taxon>Actinomycetes</taxon>
        <taxon>Kitasatosporales</taxon>
        <taxon>Streptomycetaceae</taxon>
        <taxon>Streptomyces</taxon>
    </lineage>
</organism>
<dbReference type="InterPro" id="IPR013786">
    <property type="entry name" value="AcylCoA_DH/ox_N"/>
</dbReference>